<proteinExistence type="predicted"/>
<gene>
    <name evidence="2" type="ORF">N5I32_07770</name>
</gene>
<evidence type="ECO:0000313" key="3">
    <source>
        <dbReference type="Proteomes" id="UP001205601"/>
    </source>
</evidence>
<name>A0ABT2NPI1_9RHOB</name>
<keyword evidence="1" id="KW-1133">Transmembrane helix</keyword>
<accession>A0ABT2NPI1</accession>
<evidence type="ECO:0000256" key="1">
    <source>
        <dbReference type="SAM" id="Phobius"/>
    </source>
</evidence>
<evidence type="ECO:0000313" key="2">
    <source>
        <dbReference type="EMBL" id="MCT8329405.1"/>
    </source>
</evidence>
<sequence>MNDAPETGTGVSPADLRFLKGLVTVLAGTMVVGLIAVIVLLVIRLQAIPSQAPLLPDTVSLPDGVTAGAITFGRGWYAVVTTDDRILIFDAESHALLSETQVTLPE</sequence>
<keyword evidence="3" id="KW-1185">Reference proteome</keyword>
<dbReference type="RefSeq" id="WP_261494828.1">
    <property type="nucleotide sequence ID" value="NZ_JAOCQF010000001.1"/>
</dbReference>
<protein>
    <submittedName>
        <fullName evidence="2">DUF6476 family protein</fullName>
    </submittedName>
</protein>
<feature type="transmembrane region" description="Helical" evidence="1">
    <location>
        <begin position="22"/>
        <end position="43"/>
    </location>
</feature>
<reference evidence="3" key="1">
    <citation type="submission" date="2023-07" db="EMBL/GenBank/DDBJ databases">
        <title>Defluviimonas sediminis sp. nov., isolated from mangrove sediment.</title>
        <authorList>
            <person name="Liu L."/>
            <person name="Li J."/>
            <person name="Huang Y."/>
            <person name="Pan J."/>
            <person name="Li M."/>
        </authorList>
    </citation>
    <scope>NUCLEOTIDE SEQUENCE [LARGE SCALE GENOMIC DNA]</scope>
    <source>
        <strain evidence="3">FT324</strain>
    </source>
</reference>
<dbReference type="Pfam" id="PF20082">
    <property type="entry name" value="DUF6476"/>
    <property type="match status" value="1"/>
</dbReference>
<dbReference type="Proteomes" id="UP001205601">
    <property type="component" value="Unassembled WGS sequence"/>
</dbReference>
<dbReference type="EMBL" id="JAOCQF010000001">
    <property type="protein sequence ID" value="MCT8329405.1"/>
    <property type="molecule type" value="Genomic_DNA"/>
</dbReference>
<comment type="caution">
    <text evidence="2">The sequence shown here is derived from an EMBL/GenBank/DDBJ whole genome shotgun (WGS) entry which is preliminary data.</text>
</comment>
<keyword evidence="1" id="KW-0472">Membrane</keyword>
<organism evidence="2 3">
    <name type="scientific">Albidovulum sediminis</name>
    <dbReference type="NCBI Taxonomy" id="3066345"/>
    <lineage>
        <taxon>Bacteria</taxon>
        <taxon>Pseudomonadati</taxon>
        <taxon>Pseudomonadota</taxon>
        <taxon>Alphaproteobacteria</taxon>
        <taxon>Rhodobacterales</taxon>
        <taxon>Paracoccaceae</taxon>
        <taxon>Albidovulum</taxon>
    </lineage>
</organism>
<dbReference type="InterPro" id="IPR045519">
    <property type="entry name" value="DUF6476"/>
</dbReference>
<keyword evidence="1" id="KW-0812">Transmembrane</keyword>